<dbReference type="EMBL" id="REGN01005571">
    <property type="protein sequence ID" value="RNA12888.1"/>
    <property type="molecule type" value="Genomic_DNA"/>
</dbReference>
<keyword evidence="8" id="KW-1185">Reference proteome</keyword>
<keyword evidence="1" id="KW-0808">Transferase</keyword>
<dbReference type="Gene3D" id="1.20.890.10">
    <property type="entry name" value="cAMP-dependent protein kinase regulatory subunit, dimerization-anchoring domain"/>
    <property type="match status" value="1"/>
</dbReference>
<dbReference type="SMART" id="SM00382">
    <property type="entry name" value="AAA"/>
    <property type="match status" value="1"/>
</dbReference>
<evidence type="ECO:0000256" key="3">
    <source>
        <dbReference type="ARBA" id="ARBA00022777"/>
    </source>
</evidence>
<dbReference type="CDD" id="cd01428">
    <property type="entry name" value="ADK"/>
    <property type="match status" value="1"/>
</dbReference>
<feature type="coiled-coil region" evidence="4">
    <location>
        <begin position="632"/>
        <end position="671"/>
    </location>
</feature>
<accession>A0A3M7QPL4</accession>
<evidence type="ECO:0000256" key="5">
    <source>
        <dbReference type="SAM" id="MobiDB-lite"/>
    </source>
</evidence>
<feature type="region of interest" description="Disordered" evidence="5">
    <location>
        <begin position="51"/>
        <end position="70"/>
    </location>
</feature>
<proteinExistence type="predicted"/>
<dbReference type="CDD" id="cd22967">
    <property type="entry name" value="DD_AK7"/>
    <property type="match status" value="1"/>
</dbReference>
<reference evidence="7 8" key="1">
    <citation type="journal article" date="2018" name="Sci. Rep.">
        <title>Genomic signatures of local adaptation to the degree of environmental predictability in rotifers.</title>
        <authorList>
            <person name="Franch-Gras L."/>
            <person name="Hahn C."/>
            <person name="Garcia-Roger E.M."/>
            <person name="Carmona M.J."/>
            <person name="Serra M."/>
            <person name="Gomez A."/>
        </authorList>
    </citation>
    <scope>NUCLEOTIDE SEQUENCE [LARGE SCALE GENOMIC DNA]</scope>
    <source>
        <strain evidence="7">HYR1</strain>
    </source>
</reference>
<feature type="compositionally biased region" description="Acidic residues" evidence="5">
    <location>
        <begin position="502"/>
        <end position="518"/>
    </location>
</feature>
<dbReference type="PANTHER" id="PTHR23359">
    <property type="entry name" value="NUCLEOTIDE KINASE"/>
    <property type="match status" value="1"/>
</dbReference>
<dbReference type="Pfam" id="PF05186">
    <property type="entry name" value="Dpy-30"/>
    <property type="match status" value="1"/>
</dbReference>
<dbReference type="SUPFAM" id="SSF51735">
    <property type="entry name" value="NAD(P)-binding Rossmann-fold domains"/>
    <property type="match status" value="1"/>
</dbReference>
<evidence type="ECO:0000313" key="8">
    <source>
        <dbReference type="Proteomes" id="UP000276133"/>
    </source>
</evidence>
<evidence type="ECO:0000256" key="1">
    <source>
        <dbReference type="ARBA" id="ARBA00022679"/>
    </source>
</evidence>
<organism evidence="7 8">
    <name type="scientific">Brachionus plicatilis</name>
    <name type="common">Marine rotifer</name>
    <name type="synonym">Brachionus muelleri</name>
    <dbReference type="NCBI Taxonomy" id="10195"/>
    <lineage>
        <taxon>Eukaryota</taxon>
        <taxon>Metazoa</taxon>
        <taxon>Spiralia</taxon>
        <taxon>Gnathifera</taxon>
        <taxon>Rotifera</taxon>
        <taxon>Eurotatoria</taxon>
        <taxon>Monogononta</taxon>
        <taxon>Pseudotrocha</taxon>
        <taxon>Ploima</taxon>
        <taxon>Brachionidae</taxon>
        <taxon>Brachionus</taxon>
    </lineage>
</organism>
<keyword evidence="2" id="KW-0547">Nucleotide-binding</keyword>
<dbReference type="AlphaFoldDB" id="A0A3M7QPL4"/>
<dbReference type="InterPro" id="IPR027417">
    <property type="entry name" value="P-loop_NTPase"/>
</dbReference>
<comment type="caution">
    <text evidence="7">The sequence shown here is derived from an EMBL/GenBank/DDBJ whole genome shotgun (WGS) entry which is preliminary data.</text>
</comment>
<keyword evidence="4" id="KW-0175">Coiled coil</keyword>
<dbReference type="GO" id="GO:0006139">
    <property type="term" value="P:nucleobase-containing compound metabolic process"/>
    <property type="evidence" value="ECO:0007669"/>
    <property type="project" value="InterPro"/>
</dbReference>
<dbReference type="Gene3D" id="3.40.50.720">
    <property type="entry name" value="NAD(P)-binding Rossmann-like Domain"/>
    <property type="match status" value="1"/>
</dbReference>
<protein>
    <submittedName>
        <fullName evidence="7">Adenylate kinase 7</fullName>
    </submittedName>
</protein>
<feature type="region of interest" description="Disordered" evidence="5">
    <location>
        <begin position="501"/>
        <end position="521"/>
    </location>
</feature>
<feature type="region of interest" description="Disordered" evidence="5">
    <location>
        <begin position="415"/>
        <end position="447"/>
    </location>
</feature>
<dbReference type="InterPro" id="IPR007858">
    <property type="entry name" value="Dpy-30_motif"/>
</dbReference>
<sequence>MSDNEMEEDVIETIDEKRLESKRIFINYVDTYNGRNLSKYLSKCVVGASLEGGEEEAGNEEENGTGETKKENTYNIYGTVKISEDYKQPDYIKEIISNHNKDELLEQLMECDVIIYDIIHEPDQVDEACWAISTLNSQIDKIDKPKIFILLSTVMTWAKTKPADPEDPDLPFTEEDFRRRKCHPTYKEHLAAEKTVIKFGKASKKKLTTYVVCAGLLYGQEESIFHYLFKAAWHNNDLCLYGNGKNTLPTMHINDLAAVIQNIADQKPKARYIVAVDDSKPTLKQITKAVSKNLGSGKVKPVAKEDALLNKEISQSDFDMISIDLKMDAAFIKENMQIRWVAESGFVENIPKIIKEYKTTRNLIPFKVCILGPPGVGKSTIAHQLAQHYKVHHIHIKDVINQAIENLNKFAKRTENETEKVNEDGDAEVEQEEEEEEEEEEQPDLSELDAINENMESNNGRLDDQYVIKFFKERLMSKPCQNQGFILDGFPKTREQAQALFEPDEQEEETGEENGGDEEATKFNKLISPEIIIKLDSSDDFLCKRIMNLPEKLVQDTHNTEEGLTRRLSEYRELNNEDNSVINVFEEDFEFDVIKIGPEMVEEDKSFLHKNLVDLIRSNHMKEPRNYGLSAAEKAELKRIEIEQRLIKERQEREERERLEADEAIERVKKQTEWNEKLEQIKKEEVEYLETQSIPLRNYLMTHVMPTLTKGLIECCKIKPDDPIDYLAEYLFKNNPQVD</sequence>
<evidence type="ECO:0000313" key="7">
    <source>
        <dbReference type="EMBL" id="RNA12888.1"/>
    </source>
</evidence>
<dbReference type="STRING" id="10195.A0A3M7QPL4"/>
<dbReference type="InterPro" id="IPR047499">
    <property type="entry name" value="DD_AK7"/>
</dbReference>
<evidence type="ECO:0000259" key="6">
    <source>
        <dbReference type="SMART" id="SM00382"/>
    </source>
</evidence>
<keyword evidence="3 7" id="KW-0418">Kinase</keyword>
<dbReference type="SUPFAM" id="SSF52540">
    <property type="entry name" value="P-loop containing nucleoside triphosphate hydrolases"/>
    <property type="match status" value="1"/>
</dbReference>
<dbReference type="GO" id="GO:0019205">
    <property type="term" value="F:nucleobase-containing compound kinase activity"/>
    <property type="evidence" value="ECO:0007669"/>
    <property type="project" value="InterPro"/>
</dbReference>
<dbReference type="InterPro" id="IPR000850">
    <property type="entry name" value="Adenylat/UMP-CMP_kin"/>
</dbReference>
<evidence type="ECO:0000256" key="2">
    <source>
        <dbReference type="ARBA" id="ARBA00022741"/>
    </source>
</evidence>
<dbReference type="Gene3D" id="3.40.50.300">
    <property type="entry name" value="P-loop containing nucleotide triphosphate hydrolases"/>
    <property type="match status" value="1"/>
</dbReference>
<dbReference type="InterPro" id="IPR003593">
    <property type="entry name" value="AAA+_ATPase"/>
</dbReference>
<dbReference type="InterPro" id="IPR036291">
    <property type="entry name" value="NAD(P)-bd_dom_sf"/>
</dbReference>
<evidence type="ECO:0000256" key="4">
    <source>
        <dbReference type="SAM" id="Coils"/>
    </source>
</evidence>
<feature type="compositionally biased region" description="Acidic residues" evidence="5">
    <location>
        <begin position="52"/>
        <end position="64"/>
    </location>
</feature>
<gene>
    <name evidence="7" type="ORF">BpHYR1_035302</name>
</gene>
<dbReference type="Proteomes" id="UP000276133">
    <property type="component" value="Unassembled WGS sequence"/>
</dbReference>
<feature type="domain" description="AAA+ ATPase" evidence="6">
    <location>
        <begin position="364"/>
        <end position="578"/>
    </location>
</feature>
<dbReference type="GO" id="GO:0005524">
    <property type="term" value="F:ATP binding"/>
    <property type="evidence" value="ECO:0007669"/>
    <property type="project" value="InterPro"/>
</dbReference>
<feature type="compositionally biased region" description="Acidic residues" evidence="5">
    <location>
        <begin position="424"/>
        <end position="447"/>
    </location>
</feature>
<name>A0A3M7QPL4_BRAPC</name>
<dbReference type="Pfam" id="PF13207">
    <property type="entry name" value="AAA_17"/>
    <property type="match status" value="1"/>
</dbReference>
<dbReference type="OrthoDB" id="10262413at2759"/>